<keyword evidence="4 5" id="KW-0406">Ion transport</keyword>
<keyword evidence="8" id="KW-1185">Reference proteome</keyword>
<name>A0AAV9IWR6_CYACA</name>
<evidence type="ECO:0000256" key="4">
    <source>
        <dbReference type="ARBA" id="ARBA00023065"/>
    </source>
</evidence>
<evidence type="ECO:0000256" key="3">
    <source>
        <dbReference type="ARBA" id="ARBA00022781"/>
    </source>
</evidence>
<dbReference type="GO" id="GO:0016887">
    <property type="term" value="F:ATP hydrolysis activity"/>
    <property type="evidence" value="ECO:0007669"/>
    <property type="project" value="TreeGrafter"/>
</dbReference>
<dbReference type="Gene3D" id="1.20.5.2950">
    <property type="match status" value="1"/>
</dbReference>
<feature type="coiled-coil region" evidence="6">
    <location>
        <begin position="16"/>
        <end position="98"/>
    </location>
</feature>
<dbReference type="Pfam" id="PF03179">
    <property type="entry name" value="V-ATPase_G"/>
    <property type="match status" value="1"/>
</dbReference>
<evidence type="ECO:0000256" key="2">
    <source>
        <dbReference type="ARBA" id="ARBA00022448"/>
    </source>
</evidence>
<dbReference type="AlphaFoldDB" id="A0AAV9IWR6"/>
<proteinExistence type="inferred from homology"/>
<keyword evidence="6" id="KW-0175">Coiled coil</keyword>
<accession>A0AAV9IWR6</accession>
<evidence type="ECO:0000313" key="8">
    <source>
        <dbReference type="Proteomes" id="UP001301350"/>
    </source>
</evidence>
<keyword evidence="3 5" id="KW-0375">Hydrogen ion transport</keyword>
<evidence type="ECO:0000256" key="5">
    <source>
        <dbReference type="RuleBase" id="RU364019"/>
    </source>
</evidence>
<keyword evidence="2 5" id="KW-0813">Transport</keyword>
<comment type="subunit">
    <text evidence="5">V-ATPase is a heteromultimeric enzyme made up of two complexes: the ATP-hydrolytic V1 complex and the proton translocation V0 complex.</text>
</comment>
<dbReference type="NCBIfam" id="TIGR01147">
    <property type="entry name" value="V_ATP_synt_G"/>
    <property type="match status" value="1"/>
</dbReference>
<evidence type="ECO:0000256" key="6">
    <source>
        <dbReference type="SAM" id="Coils"/>
    </source>
</evidence>
<reference evidence="7 8" key="1">
    <citation type="submission" date="2022-07" db="EMBL/GenBank/DDBJ databases">
        <title>Genome-wide signatures of adaptation to extreme environments.</title>
        <authorList>
            <person name="Cho C.H."/>
            <person name="Yoon H.S."/>
        </authorList>
    </citation>
    <scope>NUCLEOTIDE SEQUENCE [LARGE SCALE GENOMIC DNA]</scope>
    <source>
        <strain evidence="7 8">DBV 063 E5</strain>
    </source>
</reference>
<dbReference type="GO" id="GO:0046961">
    <property type="term" value="F:proton-transporting ATPase activity, rotational mechanism"/>
    <property type="evidence" value="ECO:0007669"/>
    <property type="project" value="InterPro"/>
</dbReference>
<dbReference type="InterPro" id="IPR005124">
    <property type="entry name" value="V-ATPase_G"/>
</dbReference>
<dbReference type="PANTHER" id="PTHR12713:SF11">
    <property type="entry name" value="V-TYPE PROTON ATPASE SUBUNIT G"/>
    <property type="match status" value="1"/>
</dbReference>
<comment type="function">
    <text evidence="5">Subunit of the V1 complex of vacuolar(H+)-ATPase (V-ATPase), a multisubunit enzyme composed of a peripheral complex (V1) that hydrolyzes ATP and a membrane integral complex (V0) that translocates protons. V-ATPase is responsible for acidifying and maintaining the pH of intracellular compartments and in some cell types, is targeted to the plasma membrane, where it is responsible for acidifying the extracellular environment.</text>
</comment>
<comment type="caution">
    <text evidence="7">The sequence shown here is derived from an EMBL/GenBank/DDBJ whole genome shotgun (WGS) entry which is preliminary data.</text>
</comment>
<dbReference type="GO" id="GO:0000221">
    <property type="term" value="C:vacuolar proton-transporting V-type ATPase, V1 domain"/>
    <property type="evidence" value="ECO:0007669"/>
    <property type="project" value="TreeGrafter"/>
</dbReference>
<dbReference type="EMBL" id="JANCYW010000009">
    <property type="protein sequence ID" value="KAK4536777.1"/>
    <property type="molecule type" value="Genomic_DNA"/>
</dbReference>
<sequence>MSGSPAGGAARSTETVRTLLQAEAEAAERIQQARRAREERVRKAAAEAEQEIAAYRVRKEEEYQRALRESGGAAESVAADLQRRADEQISRERELLQQRREQAVRALEACVWECDERALR</sequence>
<dbReference type="Proteomes" id="UP001301350">
    <property type="component" value="Unassembled WGS sequence"/>
</dbReference>
<comment type="similarity">
    <text evidence="1 5">Belongs to the V-ATPase G subunit family.</text>
</comment>
<evidence type="ECO:0000313" key="7">
    <source>
        <dbReference type="EMBL" id="KAK4536777.1"/>
    </source>
</evidence>
<gene>
    <name evidence="7" type="ORF">CDCA_CDCA09G2802</name>
</gene>
<protein>
    <recommendedName>
        <fullName evidence="5">V-type proton ATPase subunit G</fullName>
    </recommendedName>
</protein>
<dbReference type="PANTHER" id="PTHR12713">
    <property type="entry name" value="VACUOLAR ATP SYNTHASE SUBUNIT G"/>
    <property type="match status" value="1"/>
</dbReference>
<organism evidence="7 8">
    <name type="scientific">Cyanidium caldarium</name>
    <name type="common">Red alga</name>
    <dbReference type="NCBI Taxonomy" id="2771"/>
    <lineage>
        <taxon>Eukaryota</taxon>
        <taxon>Rhodophyta</taxon>
        <taxon>Bangiophyceae</taxon>
        <taxon>Cyanidiales</taxon>
        <taxon>Cyanidiaceae</taxon>
        <taxon>Cyanidium</taxon>
    </lineage>
</organism>
<evidence type="ECO:0000256" key="1">
    <source>
        <dbReference type="ARBA" id="ARBA00010066"/>
    </source>
</evidence>